<proteinExistence type="predicted"/>
<sequence>MAGDLPDGPHPCPFGPNLTDHGSNRARMKENNPLKDGARRCAETRSTRCSLLAYGSTKISHLWTTPSPPYDPLEPPKIEPRSLRQPLNPSHARRVQNREM</sequence>
<protein>
    <submittedName>
        <fullName evidence="2">Uncharacterized protein</fullName>
    </submittedName>
</protein>
<evidence type="ECO:0000313" key="2">
    <source>
        <dbReference type="EMBL" id="KZV52055.1"/>
    </source>
</evidence>
<gene>
    <name evidence="2" type="ORF">F511_19399</name>
</gene>
<name>A0A2Z7D0J0_9LAMI</name>
<keyword evidence="3" id="KW-1185">Reference proteome</keyword>
<dbReference type="Proteomes" id="UP000250235">
    <property type="component" value="Unassembled WGS sequence"/>
</dbReference>
<dbReference type="EMBL" id="KQ991255">
    <property type="protein sequence ID" value="KZV52055.1"/>
    <property type="molecule type" value="Genomic_DNA"/>
</dbReference>
<feature type="region of interest" description="Disordered" evidence="1">
    <location>
        <begin position="60"/>
        <end position="100"/>
    </location>
</feature>
<evidence type="ECO:0000256" key="1">
    <source>
        <dbReference type="SAM" id="MobiDB-lite"/>
    </source>
</evidence>
<feature type="compositionally biased region" description="Basic and acidic residues" evidence="1">
    <location>
        <begin position="27"/>
        <end position="41"/>
    </location>
</feature>
<dbReference type="AlphaFoldDB" id="A0A2Z7D0J0"/>
<feature type="compositionally biased region" description="Basic residues" evidence="1">
    <location>
        <begin position="91"/>
        <end position="100"/>
    </location>
</feature>
<reference evidence="2 3" key="1">
    <citation type="journal article" date="2015" name="Proc. Natl. Acad. Sci. U.S.A.">
        <title>The resurrection genome of Boea hygrometrica: A blueprint for survival of dehydration.</title>
        <authorList>
            <person name="Xiao L."/>
            <person name="Yang G."/>
            <person name="Zhang L."/>
            <person name="Yang X."/>
            <person name="Zhao S."/>
            <person name="Ji Z."/>
            <person name="Zhou Q."/>
            <person name="Hu M."/>
            <person name="Wang Y."/>
            <person name="Chen M."/>
            <person name="Xu Y."/>
            <person name="Jin H."/>
            <person name="Xiao X."/>
            <person name="Hu G."/>
            <person name="Bao F."/>
            <person name="Hu Y."/>
            <person name="Wan P."/>
            <person name="Li L."/>
            <person name="Deng X."/>
            <person name="Kuang T."/>
            <person name="Xiang C."/>
            <person name="Zhu J.K."/>
            <person name="Oliver M.J."/>
            <person name="He Y."/>
        </authorList>
    </citation>
    <scope>NUCLEOTIDE SEQUENCE [LARGE SCALE GENOMIC DNA]</scope>
    <source>
        <strain evidence="3">cv. XS01</strain>
    </source>
</reference>
<organism evidence="2 3">
    <name type="scientific">Dorcoceras hygrometricum</name>
    <dbReference type="NCBI Taxonomy" id="472368"/>
    <lineage>
        <taxon>Eukaryota</taxon>
        <taxon>Viridiplantae</taxon>
        <taxon>Streptophyta</taxon>
        <taxon>Embryophyta</taxon>
        <taxon>Tracheophyta</taxon>
        <taxon>Spermatophyta</taxon>
        <taxon>Magnoliopsida</taxon>
        <taxon>eudicotyledons</taxon>
        <taxon>Gunneridae</taxon>
        <taxon>Pentapetalae</taxon>
        <taxon>asterids</taxon>
        <taxon>lamiids</taxon>
        <taxon>Lamiales</taxon>
        <taxon>Gesneriaceae</taxon>
        <taxon>Didymocarpoideae</taxon>
        <taxon>Trichosporeae</taxon>
        <taxon>Loxocarpinae</taxon>
        <taxon>Dorcoceras</taxon>
    </lineage>
</organism>
<accession>A0A2Z7D0J0</accession>
<feature type="region of interest" description="Disordered" evidence="1">
    <location>
        <begin position="1"/>
        <end position="41"/>
    </location>
</feature>
<evidence type="ECO:0000313" key="3">
    <source>
        <dbReference type="Proteomes" id="UP000250235"/>
    </source>
</evidence>